<dbReference type="EMBL" id="MN739124">
    <property type="protein sequence ID" value="QHS90067.1"/>
    <property type="molecule type" value="Genomic_DNA"/>
</dbReference>
<proteinExistence type="predicted"/>
<accession>A0A6C0BCS6</accession>
<reference evidence="1" key="1">
    <citation type="journal article" date="2020" name="Nature">
        <title>Giant virus diversity and host interactions through global metagenomics.</title>
        <authorList>
            <person name="Schulz F."/>
            <person name="Roux S."/>
            <person name="Paez-Espino D."/>
            <person name="Jungbluth S."/>
            <person name="Walsh D.A."/>
            <person name="Denef V.J."/>
            <person name="McMahon K.D."/>
            <person name="Konstantinidis K.T."/>
            <person name="Eloe-Fadrosh E.A."/>
            <person name="Kyrpides N.C."/>
            <person name="Woyke T."/>
        </authorList>
    </citation>
    <scope>NUCLEOTIDE SEQUENCE</scope>
    <source>
        <strain evidence="1">GVMAG-M-3300010160-4</strain>
    </source>
</reference>
<organism evidence="1">
    <name type="scientific">viral metagenome</name>
    <dbReference type="NCBI Taxonomy" id="1070528"/>
    <lineage>
        <taxon>unclassified sequences</taxon>
        <taxon>metagenomes</taxon>
        <taxon>organismal metagenomes</taxon>
    </lineage>
</organism>
<name>A0A6C0BCS6_9ZZZZ</name>
<dbReference type="AlphaFoldDB" id="A0A6C0BCS6"/>
<sequence>MLFKRSLLRYLIISWFFEILDGQINRNYTITRDLIEEFTKNTPKSNNILSCLDLHF</sequence>
<protein>
    <submittedName>
        <fullName evidence="1">Uncharacterized protein</fullName>
    </submittedName>
</protein>
<evidence type="ECO:0000313" key="1">
    <source>
        <dbReference type="EMBL" id="QHS90067.1"/>
    </source>
</evidence>